<dbReference type="RefSeq" id="WP_076500897.1">
    <property type="nucleotide sequence ID" value="NZ_FTOP01000007.1"/>
</dbReference>
<sequence>MEQKFINIEQPKKIKLLSDKNLDYLINSKDNQLTDNEMKLVIDIIGEDTYKVLMQKQSIFFKTIHINSQNEYFVYHLGEDCKFVSYIQDIKYNNILGLISENILESGF</sequence>
<dbReference type="Proteomes" id="UP000186026">
    <property type="component" value="Unassembled WGS sequence"/>
</dbReference>
<organism evidence="1 2">
    <name type="scientific">Belliella pelovolcani</name>
    <dbReference type="NCBI Taxonomy" id="529505"/>
    <lineage>
        <taxon>Bacteria</taxon>
        <taxon>Pseudomonadati</taxon>
        <taxon>Bacteroidota</taxon>
        <taxon>Cytophagia</taxon>
        <taxon>Cytophagales</taxon>
        <taxon>Cyclobacteriaceae</taxon>
        <taxon>Belliella</taxon>
    </lineage>
</organism>
<keyword evidence="2" id="KW-1185">Reference proteome</keyword>
<evidence type="ECO:0000313" key="1">
    <source>
        <dbReference type="EMBL" id="SIS88411.1"/>
    </source>
</evidence>
<name>A0A1N7MR39_9BACT</name>
<evidence type="ECO:0000313" key="2">
    <source>
        <dbReference type="Proteomes" id="UP000186026"/>
    </source>
</evidence>
<proteinExistence type="predicted"/>
<dbReference type="STRING" id="529505.SAMN05421761_10745"/>
<accession>A0A1N7MR39</accession>
<dbReference type="AlphaFoldDB" id="A0A1N7MR39"/>
<protein>
    <submittedName>
        <fullName evidence="1">Uncharacterized protein</fullName>
    </submittedName>
</protein>
<dbReference type="EMBL" id="FTOP01000007">
    <property type="protein sequence ID" value="SIS88411.1"/>
    <property type="molecule type" value="Genomic_DNA"/>
</dbReference>
<gene>
    <name evidence="1" type="ORF">SAMN05421761_10745</name>
</gene>
<reference evidence="2" key="1">
    <citation type="submission" date="2017-01" db="EMBL/GenBank/DDBJ databases">
        <authorList>
            <person name="Varghese N."/>
            <person name="Submissions S."/>
        </authorList>
    </citation>
    <scope>NUCLEOTIDE SEQUENCE [LARGE SCALE GENOMIC DNA]</scope>
    <source>
        <strain evidence="2">DSM 46698</strain>
    </source>
</reference>